<name>A0A1S3ZTN1_TOBAC</name>
<keyword evidence="1" id="KW-0064">Aspartyl protease</keyword>
<keyword evidence="1" id="KW-0378">Hydrolase</keyword>
<dbReference type="PANTHER" id="PTHR34222">
    <property type="entry name" value="GAG_PRE-INTEGRS DOMAIN-CONTAINING PROTEIN"/>
    <property type="match status" value="1"/>
</dbReference>
<dbReference type="GO" id="GO:0004190">
    <property type="term" value="F:aspartic-type endopeptidase activity"/>
    <property type="evidence" value="ECO:0007669"/>
    <property type="project" value="UniProtKB-KW"/>
</dbReference>
<evidence type="ECO:0000256" key="2">
    <source>
        <dbReference type="SAM" id="MobiDB-lite"/>
    </source>
</evidence>
<feature type="domain" description="Reverse transcriptase Ty1/copia-type" evidence="3">
    <location>
        <begin position="507"/>
        <end position="602"/>
    </location>
</feature>
<dbReference type="PaxDb" id="4097-A0A1S3ZTN1"/>
<protein>
    <recommendedName>
        <fullName evidence="6">Reverse transcriptase Ty1/copia-type domain-containing protein</fullName>
    </recommendedName>
</protein>
<proteinExistence type="predicted"/>
<dbReference type="OMA" id="HILMGSA"/>
<dbReference type="Pfam" id="PF22936">
    <property type="entry name" value="Pol_BBD"/>
    <property type="match status" value="1"/>
</dbReference>
<dbReference type="RefSeq" id="XP_016467727.1">
    <property type="nucleotide sequence ID" value="XM_016612241.1"/>
</dbReference>
<accession>A0A1S3ZTN1</accession>
<dbReference type="AlphaFoldDB" id="A0A1S3ZTN1"/>
<dbReference type="InterPro" id="IPR043502">
    <property type="entry name" value="DNA/RNA_pol_sf"/>
</dbReference>
<reference evidence="5" key="1">
    <citation type="submission" date="2025-08" db="UniProtKB">
        <authorList>
            <consortium name="RefSeq"/>
        </authorList>
    </citation>
    <scope>IDENTIFICATION</scope>
</reference>
<keyword evidence="1" id="KW-0645">Protease</keyword>
<dbReference type="SUPFAM" id="SSF56672">
    <property type="entry name" value="DNA/RNA polymerases"/>
    <property type="match status" value="1"/>
</dbReference>
<dbReference type="KEGG" id="nta:107790323"/>
<dbReference type="OrthoDB" id="1745225at2759"/>
<dbReference type="PANTHER" id="PTHR34222:SF33">
    <property type="entry name" value="RETROTRANSPOSON GAG DOMAIN-CONTAINING PROTEIN"/>
    <property type="match status" value="1"/>
</dbReference>
<evidence type="ECO:0000256" key="1">
    <source>
        <dbReference type="ARBA" id="ARBA00022750"/>
    </source>
</evidence>
<dbReference type="InterPro" id="IPR013103">
    <property type="entry name" value="RVT_2"/>
</dbReference>
<dbReference type="InterPro" id="IPR054722">
    <property type="entry name" value="PolX-like_BBD"/>
</dbReference>
<feature type="region of interest" description="Disordered" evidence="2">
    <location>
        <begin position="369"/>
        <end position="405"/>
    </location>
</feature>
<evidence type="ECO:0000259" key="4">
    <source>
        <dbReference type="Pfam" id="PF22936"/>
    </source>
</evidence>
<evidence type="ECO:0000259" key="3">
    <source>
        <dbReference type="Pfam" id="PF07727"/>
    </source>
</evidence>
<dbReference type="Pfam" id="PF07727">
    <property type="entry name" value="RVT_2"/>
    <property type="match status" value="1"/>
</dbReference>
<dbReference type="STRING" id="4097.A0A1S3ZTN1"/>
<gene>
    <name evidence="5" type="primary">LOC107790323</name>
</gene>
<sequence length="604" mass="67235">MGLNEVYVGVMSNILMIQPLSSLDTVYNILLQDEKQRQVIPNTQFNSESASFNANSNINRFPSQLSSTKQYTQRVNFDSSNQKSNTTLSCKYCKKPGHTIEKCYKLHGFPPNFKFTKGKRSGTAASAEGQISESSALYSPTDQSFLIPGLTKEQYSQLMQLLNQSKLGDSMTQHILMGSANFAGSTSSLPLCLNGSSIVRMLTSVARRVWIVDSGATDHMTSNKDLLFNITPLPVPYLVSLPNGYKVKAHSMKKLLDLGRMDQGLYKFHFNHSTHSMSPDNFVPPFNNLVHNTEFSLHTDVKNMSHSSACTLPCGTVQNVQTENPCYVSTLPSCTVPNNVNKNDVLWHHRLGDVIFHECVFPYTLSSSAPSHHSPPMPTFYDSTPDLVTASSVPTDPPNPPLPTSQILDTLDAPTSVHTTASPPTPTHPTVSIESTIPHVPEVRKSSKTHQLPTHLKDYVVQLPSSASCSSSSLLSTAVEPYSYTQAATIPAWQEVMRKEFEALDANQTWKIIELPTGKKPIGCKWVYKIKYKTNDSVERYKARLVVRGDTQVEGIDFNETFSPVIKMCTIRYVIIVVVKQQWPLFQLDVNNAFLHRDLHEEST</sequence>
<organism evidence="5">
    <name type="scientific">Nicotiana tabacum</name>
    <name type="common">Common tobacco</name>
    <dbReference type="NCBI Taxonomy" id="4097"/>
    <lineage>
        <taxon>Eukaryota</taxon>
        <taxon>Viridiplantae</taxon>
        <taxon>Streptophyta</taxon>
        <taxon>Embryophyta</taxon>
        <taxon>Tracheophyta</taxon>
        <taxon>Spermatophyta</taxon>
        <taxon>Magnoliopsida</taxon>
        <taxon>eudicotyledons</taxon>
        <taxon>Gunneridae</taxon>
        <taxon>Pentapetalae</taxon>
        <taxon>asterids</taxon>
        <taxon>lamiids</taxon>
        <taxon>Solanales</taxon>
        <taxon>Solanaceae</taxon>
        <taxon>Nicotianoideae</taxon>
        <taxon>Nicotianeae</taxon>
        <taxon>Nicotiana</taxon>
    </lineage>
</organism>
<evidence type="ECO:0008006" key="6">
    <source>
        <dbReference type="Google" id="ProtNLM"/>
    </source>
</evidence>
<feature type="domain" description="Retrovirus-related Pol polyprotein from transposon TNT 1-94-like beta-barrel" evidence="4">
    <location>
        <begin position="210"/>
        <end position="251"/>
    </location>
</feature>
<evidence type="ECO:0000313" key="5">
    <source>
        <dbReference type="RefSeq" id="XP_016467727.1"/>
    </source>
</evidence>